<name>A0ABY5ZY09_9BURK</name>
<keyword evidence="3" id="KW-0121">Carboxypeptidase</keyword>
<dbReference type="EC" id="3.4.16.4" evidence="3"/>
<accession>A0ABY5ZY09</accession>
<evidence type="ECO:0000256" key="2">
    <source>
        <dbReference type="ARBA" id="ARBA00022801"/>
    </source>
</evidence>
<dbReference type="PANTHER" id="PTHR30023">
    <property type="entry name" value="D-ALANYL-D-ALANINE CARBOXYPEPTIDASE"/>
    <property type="match status" value="1"/>
</dbReference>
<dbReference type="EMBL" id="CP104377">
    <property type="protein sequence ID" value="UXC17642.1"/>
    <property type="molecule type" value="Genomic_DNA"/>
</dbReference>
<organism evidence="3 4">
    <name type="scientific">Comamonas squillarum</name>
    <dbReference type="NCBI Taxonomy" id="2977320"/>
    <lineage>
        <taxon>Bacteria</taxon>
        <taxon>Pseudomonadati</taxon>
        <taxon>Pseudomonadota</taxon>
        <taxon>Betaproteobacteria</taxon>
        <taxon>Burkholderiales</taxon>
        <taxon>Comamonadaceae</taxon>
        <taxon>Comamonas</taxon>
    </lineage>
</organism>
<dbReference type="GO" id="GO:0009002">
    <property type="term" value="F:serine-type D-Ala-D-Ala carboxypeptidase activity"/>
    <property type="evidence" value="ECO:0007669"/>
    <property type="project" value="UniProtKB-EC"/>
</dbReference>
<sequence length="540" mass="56659">MQQISSMAHLSLSLARLGAGLPGSSGRWLLPVAIALSQVACAQTPAAPSSDPAPTPIRLAQPVAAAPQAPASAAPVAAAPAALAAPASAWPAGRLPAEVEAALQRGKVAADAVSVVVMDVSGAQRPLLDVHSDVGRNPASVMKLVTTYAALEILGPAYTWDTRIATDGQVAQGALNGNLYVQGSGDPKLVMERLWLLQRRLLGQGIQVVVGDVVLDRSAFALPPIDPARFDNEPYRPYNAVPDALLLNYKSLTMRFIPDAAAGVARIAYEPAIAHLRLPSTVPLLKTKGNACGDWRGALKAQMADATQIQFLGGYPAACGENSWAVAPAAPDRFAPRVFEGMWRELGGKVTGQVRMGTTPDGVQPLMSFSSPTLGEVVRDINKYSNNVMTQQVFLTLGKERAGVGTFEGGRQAVAQWWSERVPGMAQPTIDNGAGLSRDARITAGSLAKMLSVAWNSNVMPELMASMPIVGVDGTMKNSKSAHTGGAHLKTGTLRDASAIAGYVNGRDGRRWVVVAMANSDNAPQARPAWDALIDWVAAQ</sequence>
<keyword evidence="4" id="KW-1185">Reference proteome</keyword>
<dbReference type="PRINTS" id="PR00922">
    <property type="entry name" value="DADACBPTASE3"/>
</dbReference>
<dbReference type="PANTHER" id="PTHR30023:SF0">
    <property type="entry name" value="PENICILLIN-SENSITIVE CARBOXYPEPTIDASE A"/>
    <property type="match status" value="1"/>
</dbReference>
<keyword evidence="2 3" id="KW-0378">Hydrolase</keyword>
<dbReference type="RefSeq" id="WP_260718720.1">
    <property type="nucleotide sequence ID" value="NZ_CP104377.1"/>
</dbReference>
<proteinExistence type="inferred from homology"/>
<dbReference type="InterPro" id="IPR000667">
    <property type="entry name" value="Peptidase_S13"/>
</dbReference>
<comment type="similarity">
    <text evidence="1">Belongs to the peptidase S13 family.</text>
</comment>
<evidence type="ECO:0000313" key="4">
    <source>
        <dbReference type="Proteomes" id="UP001058290"/>
    </source>
</evidence>
<gene>
    <name evidence="3" type="primary">dacB</name>
    <name evidence="3" type="ORF">N4T19_18360</name>
</gene>
<dbReference type="NCBIfam" id="TIGR00666">
    <property type="entry name" value="PBP4"/>
    <property type="match status" value="1"/>
</dbReference>
<protein>
    <submittedName>
        <fullName evidence="3">D-alanyl-D-alanine carboxypeptidase/D-alanyl-D-alanine-endopeptidase</fullName>
        <ecNumber evidence="3">3.4.16.4</ecNumber>
    </submittedName>
</protein>
<keyword evidence="3" id="KW-0645">Protease</keyword>
<dbReference type="InterPro" id="IPR012338">
    <property type="entry name" value="Beta-lactam/transpept-like"/>
</dbReference>
<evidence type="ECO:0000256" key="1">
    <source>
        <dbReference type="ARBA" id="ARBA00006096"/>
    </source>
</evidence>
<reference evidence="3" key="1">
    <citation type="submission" date="2022-09" db="EMBL/GenBank/DDBJ databases">
        <title>Bacterial diversity in gut of crayfish and pufferfish.</title>
        <authorList>
            <person name="Huang Y."/>
        </authorList>
    </citation>
    <scope>NUCLEOTIDE SEQUENCE</scope>
    <source>
        <strain evidence="3">PR12</strain>
    </source>
</reference>
<dbReference type="SUPFAM" id="SSF56601">
    <property type="entry name" value="beta-lactamase/transpeptidase-like"/>
    <property type="match status" value="1"/>
</dbReference>
<dbReference type="Pfam" id="PF02113">
    <property type="entry name" value="Peptidase_S13"/>
    <property type="match status" value="1"/>
</dbReference>
<evidence type="ECO:0000313" key="3">
    <source>
        <dbReference type="EMBL" id="UXC17642.1"/>
    </source>
</evidence>
<dbReference type="Proteomes" id="UP001058290">
    <property type="component" value="Chromosome"/>
</dbReference>
<dbReference type="Gene3D" id="3.50.80.20">
    <property type="entry name" value="D-Ala-D-Ala carboxypeptidase C, peptidase S13"/>
    <property type="match status" value="1"/>
</dbReference>
<dbReference type="Gene3D" id="3.40.710.10">
    <property type="entry name" value="DD-peptidase/beta-lactamase superfamily"/>
    <property type="match status" value="2"/>
</dbReference>